<evidence type="ECO:0000313" key="3">
    <source>
        <dbReference type="Proteomes" id="UP000184693"/>
    </source>
</evidence>
<accession>A0A1N6K6X1</accession>
<evidence type="ECO:0000313" key="2">
    <source>
        <dbReference type="EMBL" id="SIO52067.1"/>
    </source>
</evidence>
<protein>
    <submittedName>
        <fullName evidence="2">Sulfonate transport system substrate-binding protein</fullName>
    </submittedName>
</protein>
<dbReference type="Gene3D" id="3.40.190.10">
    <property type="entry name" value="Periplasmic binding protein-like II"/>
    <property type="match status" value="2"/>
</dbReference>
<dbReference type="InterPro" id="IPR015168">
    <property type="entry name" value="SsuA/THI5"/>
</dbReference>
<dbReference type="PANTHER" id="PTHR30024:SF21">
    <property type="entry name" value="ABC TRANSPORTER SUBSTRATE-BINDING PROTEIN"/>
    <property type="match status" value="1"/>
</dbReference>
<reference evidence="2 3" key="1">
    <citation type="submission" date="2016-11" db="EMBL/GenBank/DDBJ databases">
        <authorList>
            <person name="Jaros S."/>
            <person name="Januszkiewicz K."/>
            <person name="Wedrychowicz H."/>
        </authorList>
    </citation>
    <scope>NUCLEOTIDE SEQUENCE [LARGE SCALE GENOMIC DNA]</scope>
    <source>
        <strain evidence="2 3">GAS86</strain>
    </source>
</reference>
<proteinExistence type="predicted"/>
<dbReference type="EMBL" id="FSRM01000002">
    <property type="protein sequence ID" value="SIO52067.1"/>
    <property type="molecule type" value="Genomic_DNA"/>
</dbReference>
<dbReference type="Pfam" id="PF09084">
    <property type="entry name" value="NMT1"/>
    <property type="match status" value="1"/>
</dbReference>
<name>A0A1N6K6X1_9BURK</name>
<dbReference type="PANTHER" id="PTHR30024">
    <property type="entry name" value="ALIPHATIC SULFONATES-BINDING PROTEIN-RELATED"/>
    <property type="match status" value="1"/>
</dbReference>
<organism evidence="2 3">
    <name type="scientific">Paraburkholderia phenazinium</name>
    <dbReference type="NCBI Taxonomy" id="60549"/>
    <lineage>
        <taxon>Bacteria</taxon>
        <taxon>Pseudomonadati</taxon>
        <taxon>Pseudomonadota</taxon>
        <taxon>Betaproteobacteria</taxon>
        <taxon>Burkholderiales</taxon>
        <taxon>Burkholderiaceae</taxon>
        <taxon>Paraburkholderia</taxon>
    </lineage>
</organism>
<dbReference type="SUPFAM" id="SSF53850">
    <property type="entry name" value="Periplasmic binding protein-like II"/>
    <property type="match status" value="1"/>
</dbReference>
<gene>
    <name evidence="2" type="ORF">SAMN05444168_6163</name>
</gene>
<evidence type="ECO:0000259" key="1">
    <source>
        <dbReference type="Pfam" id="PF09084"/>
    </source>
</evidence>
<dbReference type="AlphaFoldDB" id="A0A1N6K6X1"/>
<feature type="domain" description="SsuA/THI5-like" evidence="1">
    <location>
        <begin position="111"/>
        <end position="302"/>
    </location>
</feature>
<sequence>MHSSNPFLSLTVSSAKNGCALARQQPAIRGYNECGPGAPTSLSPLESMRYLRLLKSVLATATLALAAMHAYADKPTVIRIGVAEQGSGDPPTFGGSPAATVQIQQLLEKEFAPDGIKVEWLFFKGAGPAVNEAIADKSLDFAFQGDLPSVLGRANGLKTRILLESGVRVGVKIAVPVDSSIHGIKDLKDQRVSIFRGTNLQLVADNALAANQLNERDLHVINLDTASALAALASKGIDASFSDYHLYKLRDQGLIRIIYESQNEGPQLTRQSHLLVLDDFDHAHPDIVQRVVTTFVKGSQWSSDEANRDAQFKLWARTGVPYASWQAEFANRTLKERNSPLIDPFIVARYRAVSQDALKLKLIRQPVDVDSWFEPSYLDNALRTLKLDHYWTRYDAAGKPLT</sequence>
<dbReference type="Proteomes" id="UP000184693">
    <property type="component" value="Unassembled WGS sequence"/>
</dbReference>